<evidence type="ECO:0000313" key="2">
    <source>
        <dbReference type="Proteomes" id="UP001216139"/>
    </source>
</evidence>
<sequence length="947" mass="106822">MLYCDWNNLLGNFFFRPENEGRTVSLIISETDLTEIARESNEFHGVTDTDIIQNFKNAWTSGFPGTHGNIIQRINEASQTGLYAFQRGEESFLHKQTLISFPPALCHFTGVSLALTNGNSGSRYNRIREYFNVTAEQFPNMGPDMNWNKAYDNFIWWANKFKKGSLGYLPQKTLSSLSYEYMGKPYTFILLSKTQLTAFHRYLYETETEPGTAVSLPELLRAMRSIHADHSLTDVLQGPLSAERSVAVSILNSLYRIWDGQALVETQNGKAAFQIRKLRLCFSRDGESGYASFSFRFREELFKNGQIDFGTVKTEILPNNWSKPLSVNHIPANTVLSDAALGLRAVFKPAENRLFVFANGRPEGLNSGIFIEAPQIQRTGVQYILLNGEMLLLLTAWLSENGGEDVTSDLICFRGWYAYCFPDGFHCNFGGIEKLTLPERVTLEYREGLKGNNRGEYIASSGLEAVLSGASGRERLVFSNEQHKLVFEPDEYGVFVTGPDVPCGVYEVTLTNTGDEIFIPHYGRLVFTDILYPEITSKIFKTAATTAECDLQEKQNYENAYNVVSNMRLTEKVPPQFALWENDQTSVDNLSVKDTKALLFTEYLAYKETASKAQFDEAFRLFAPAHGPDTEGSSKASIYTVSALIASCRFLAEYGEDGNLRYMSPVKPFLFRLGNFHNYSTNTANTPFTGGLYVLGGACSLSLLKQLVAVCGVHDISLKMYTESGNDGLLLPPSVFFYTPGRTSIDQVLRYLHQDKAVPYYQLTRESVSVADKITESMIQRQSEGHFEDRCKLFSTASLRFYSRPALRERQYPSLALYEMSPWDHIYTIRFEDNGIKYQARTDPRYGRLMILYITGNTANFYFDARRNILAVPSRLRPPAGIEADLYYITGRIPVQLNLYLVQGGLSSAGGTGQYRHYLIYKGILKNSAEKLAIKLGQNLNHTEINI</sequence>
<dbReference type="EMBL" id="CP117167">
    <property type="protein sequence ID" value="WCT13796.1"/>
    <property type="molecule type" value="Genomic_DNA"/>
</dbReference>
<evidence type="ECO:0000313" key="1">
    <source>
        <dbReference type="EMBL" id="WCT13796.1"/>
    </source>
</evidence>
<name>A0ABY7TBU2_9SPHI</name>
<protein>
    <recommendedName>
        <fullName evidence="3">Cellobiose phosphorylase</fullName>
    </recommendedName>
</protein>
<dbReference type="Proteomes" id="UP001216139">
    <property type="component" value="Chromosome"/>
</dbReference>
<reference evidence="1 2" key="1">
    <citation type="submission" date="2023-02" db="EMBL/GenBank/DDBJ databases">
        <title>Genome sequence of Mucilaginibacter jinjuensis strain KACC 16571.</title>
        <authorList>
            <person name="Kim S."/>
            <person name="Heo J."/>
            <person name="Kwon S.-W."/>
        </authorList>
    </citation>
    <scope>NUCLEOTIDE SEQUENCE [LARGE SCALE GENOMIC DNA]</scope>
    <source>
        <strain evidence="1 2">KACC 16571</strain>
    </source>
</reference>
<evidence type="ECO:0008006" key="3">
    <source>
        <dbReference type="Google" id="ProtNLM"/>
    </source>
</evidence>
<organism evidence="1 2">
    <name type="scientific">Mucilaginibacter jinjuensis</name>
    <dbReference type="NCBI Taxonomy" id="1176721"/>
    <lineage>
        <taxon>Bacteria</taxon>
        <taxon>Pseudomonadati</taxon>
        <taxon>Bacteroidota</taxon>
        <taxon>Sphingobacteriia</taxon>
        <taxon>Sphingobacteriales</taxon>
        <taxon>Sphingobacteriaceae</taxon>
        <taxon>Mucilaginibacter</taxon>
    </lineage>
</organism>
<accession>A0ABY7TBU2</accession>
<keyword evidence="2" id="KW-1185">Reference proteome</keyword>
<proteinExistence type="predicted"/>
<gene>
    <name evidence="1" type="ORF">PQO05_07590</name>
</gene>
<dbReference type="RefSeq" id="WP_273632103.1">
    <property type="nucleotide sequence ID" value="NZ_CP117167.1"/>
</dbReference>